<dbReference type="FunFam" id="3.30.300.30:FF:000010">
    <property type="entry name" value="Enterobactin synthetase component F"/>
    <property type="match status" value="1"/>
</dbReference>
<dbReference type="InterPro" id="IPR023213">
    <property type="entry name" value="CAT-like_dom_sf"/>
</dbReference>
<dbReference type="GO" id="GO:0005737">
    <property type="term" value="C:cytoplasm"/>
    <property type="evidence" value="ECO:0007669"/>
    <property type="project" value="TreeGrafter"/>
</dbReference>
<dbReference type="InterPro" id="IPR000873">
    <property type="entry name" value="AMP-dep_synth/lig_dom"/>
</dbReference>
<feature type="region of interest" description="Disordered" evidence="4">
    <location>
        <begin position="1591"/>
        <end position="1622"/>
    </location>
</feature>
<dbReference type="Pfam" id="PF00668">
    <property type="entry name" value="Condensation"/>
    <property type="match status" value="1"/>
</dbReference>
<dbReference type="EMBL" id="MSIF01000001">
    <property type="protein sequence ID" value="OLF14434.1"/>
    <property type="molecule type" value="Genomic_DNA"/>
</dbReference>
<dbReference type="SUPFAM" id="SSF52777">
    <property type="entry name" value="CoA-dependent acyltransferases"/>
    <property type="match status" value="2"/>
</dbReference>
<evidence type="ECO:0000313" key="7">
    <source>
        <dbReference type="Proteomes" id="UP000185696"/>
    </source>
</evidence>
<keyword evidence="7" id="KW-1185">Reference proteome</keyword>
<dbReference type="SMART" id="SM00823">
    <property type="entry name" value="PKS_PP"/>
    <property type="match status" value="2"/>
</dbReference>
<dbReference type="InterPro" id="IPR020806">
    <property type="entry name" value="PKS_PP-bd"/>
</dbReference>
<keyword evidence="3" id="KW-0597">Phosphoprotein</keyword>
<dbReference type="GO" id="GO:0003824">
    <property type="term" value="F:catalytic activity"/>
    <property type="evidence" value="ECO:0007669"/>
    <property type="project" value="InterPro"/>
</dbReference>
<dbReference type="InterPro" id="IPR010071">
    <property type="entry name" value="AA_adenyl_dom"/>
</dbReference>
<dbReference type="InterPro" id="IPR025110">
    <property type="entry name" value="AMP-bd_C"/>
</dbReference>
<dbReference type="GO" id="GO:0031177">
    <property type="term" value="F:phosphopantetheine binding"/>
    <property type="evidence" value="ECO:0007669"/>
    <property type="project" value="InterPro"/>
</dbReference>
<dbReference type="PROSITE" id="PS50075">
    <property type="entry name" value="CARRIER"/>
    <property type="match status" value="2"/>
</dbReference>
<dbReference type="GO" id="GO:0044550">
    <property type="term" value="P:secondary metabolite biosynthetic process"/>
    <property type="evidence" value="ECO:0007669"/>
    <property type="project" value="UniProtKB-ARBA"/>
</dbReference>
<dbReference type="Gene3D" id="2.30.38.10">
    <property type="entry name" value="Luciferase, Domain 3"/>
    <property type="match status" value="1"/>
</dbReference>
<comment type="caution">
    <text evidence="6">The sequence shown here is derived from an EMBL/GenBank/DDBJ whole genome shotgun (WGS) entry which is preliminary data.</text>
</comment>
<dbReference type="Proteomes" id="UP000185696">
    <property type="component" value="Unassembled WGS sequence"/>
</dbReference>
<reference evidence="6 7" key="1">
    <citation type="submission" date="2016-12" db="EMBL/GenBank/DDBJ databases">
        <title>The draft genome sequence of Actinophytocola xinjiangensis.</title>
        <authorList>
            <person name="Wang W."/>
            <person name="Yuan L."/>
        </authorList>
    </citation>
    <scope>NUCLEOTIDE SEQUENCE [LARGE SCALE GENOMIC DNA]</scope>
    <source>
        <strain evidence="6 7">CGMCC 4.4663</strain>
    </source>
</reference>
<dbReference type="Gene3D" id="3.30.559.30">
    <property type="entry name" value="Nonribosomal peptide synthetase, condensation domain"/>
    <property type="match status" value="1"/>
</dbReference>
<dbReference type="Gene3D" id="1.10.1200.10">
    <property type="entry name" value="ACP-like"/>
    <property type="match status" value="1"/>
</dbReference>
<dbReference type="Pfam" id="PF00550">
    <property type="entry name" value="PP-binding"/>
    <property type="match status" value="2"/>
</dbReference>
<dbReference type="InterPro" id="IPR020845">
    <property type="entry name" value="AMP-binding_CS"/>
</dbReference>
<dbReference type="InterPro" id="IPR009081">
    <property type="entry name" value="PP-bd_ACP"/>
</dbReference>
<dbReference type="PANTHER" id="PTHR45527">
    <property type="entry name" value="NONRIBOSOMAL PEPTIDE SYNTHETASE"/>
    <property type="match status" value="1"/>
</dbReference>
<dbReference type="PROSITE" id="PS00455">
    <property type="entry name" value="AMP_BINDING"/>
    <property type="match status" value="2"/>
</dbReference>
<dbReference type="InterPro" id="IPR045851">
    <property type="entry name" value="AMP-bd_C_sf"/>
</dbReference>
<dbReference type="Pfam" id="PF13193">
    <property type="entry name" value="AMP-binding_C"/>
    <property type="match status" value="2"/>
</dbReference>
<dbReference type="InterPro" id="IPR036736">
    <property type="entry name" value="ACP-like_sf"/>
</dbReference>
<protein>
    <recommendedName>
        <fullName evidence="5">Carrier domain-containing protein</fullName>
    </recommendedName>
</protein>
<dbReference type="InterPro" id="IPR029058">
    <property type="entry name" value="AB_hydrolase_fold"/>
</dbReference>
<proteinExistence type="predicted"/>
<dbReference type="GO" id="GO:0008610">
    <property type="term" value="P:lipid biosynthetic process"/>
    <property type="evidence" value="ECO:0007669"/>
    <property type="project" value="UniProtKB-ARBA"/>
</dbReference>
<dbReference type="Gene3D" id="3.40.50.980">
    <property type="match status" value="2"/>
</dbReference>
<keyword evidence="2" id="KW-0596">Phosphopantetheine</keyword>
<dbReference type="GO" id="GO:0043041">
    <property type="term" value="P:amino acid activation for nonribosomal peptide biosynthetic process"/>
    <property type="evidence" value="ECO:0007669"/>
    <property type="project" value="TreeGrafter"/>
</dbReference>
<feature type="compositionally biased region" description="Basic and acidic residues" evidence="4">
    <location>
        <begin position="1599"/>
        <end position="1611"/>
    </location>
</feature>
<dbReference type="FunFam" id="3.40.50.12780:FF:000012">
    <property type="entry name" value="Non-ribosomal peptide synthetase"/>
    <property type="match status" value="1"/>
</dbReference>
<dbReference type="SUPFAM" id="SSF56801">
    <property type="entry name" value="Acetyl-CoA synthetase-like"/>
    <property type="match status" value="2"/>
</dbReference>
<evidence type="ECO:0000313" key="6">
    <source>
        <dbReference type="EMBL" id="OLF14434.1"/>
    </source>
</evidence>
<sequence length="1622" mass="174430">MIRPVTERLAERVAADPDAVVVVDGTRSLSYAELDAEANRLANWLIGEGVGPDGLVGLCLDRTVDHVVAVVAVLRTGAAYVPLDRSYPPARLRLMLEHSGVATVLVDATTAGVLPEVPGVRQVDLGGIPPGSDADCGRVVDLDDLAYLMFTSGSTGTPKGVMVTHRVVGNLLGWQCTGQPGRTTAQYAPTSFDVSFQEIFATLLTGGRLVVVPEPARRDLDALLDLVATHRVERWFLPAGVLHWAVEALRDNDVAAGSLRELVLAGEQLTVTGTIRELAARHGWVLRNQYGPTETHVVSEFVLDGDPARWPDLPPIGAAIPGVDLRVLDRDLAPCDEGELFVGGVAVGRGYRGCGGATGERFVPDPFRPGERLYRTGDVARRRADGVLEFVGRVDDQVKVRGVRVEPGEVAAVLSAEPGVREVRVVVREDVPGTRRLVAYVVGAVDRAELRSRAARVLPEHLVPAAFVVVDELPLTENGKLDRAALPAPATGGRWPEDEVERLIAGVWAEVLGVDRVGASDTFLELGGHSLSASRVVARLRASFPGVTLADHLRHPTVAGLAAALRPRFRVPTEEPVPHRETRALSAGQRGLWLSERTHPGTAAYHVPIAVDLRGPLDQAALHAGLNALTERHSELRACFPLVDGRPVRRISPAGDCPLTLLHAESVDAAHDQVVRAARQPFDLESGPLTRAVLVRVTPEHHLLLWTAHHLVLDGVSVDVLVTELALAHRAAGLPRPPGAYDRYVLHQSTLAGEVRYAESLAYWRERLVSVPPVDLPAVRPRPPVRTLAGAATSVRLGEDLTRRLREYARHSATSLFTVLLTGYAIMVRRHSGQHDLAIGTFLTDRPLPELDRTVGFCVNTVVLRATLTGGRTFTETHRLWDDTLVEAVEHGHVPFDDLVAELAVRDPARHPVFQVAFGFEERPWARGWSLPGLSASPFPVDLGAAKYDLETVAVDHGDSVELRAEYTTDLFDEATVRRMLTDVGTVLDAALAAPDRPLYTLPVDGPPEPVAERTLVVEDDRVHRVFERRVREAPDRVAVTDTDRTMTYAELNAAANRLARVLRGHGVGPEHPVVVHLGRTVDAVVAVLAVLKAGGLYVPLDTTHPPRRLGRTVALSGARIVVSDRPDVPGADALTVVHPTAGAAGSPADLDVPVDGGNLAYLVFTSGSTGEPKGVAVEHRNLVRLFPACAPWLAAGPDDVWSLCHSLAFDVSVWEMWGALLHGGRLVVVPDEVRREPGALLDLLDRHGVTVLSQTPSAFTNLLTEDGAALDRAARSLRAVVFGGEALDFRSLARWTDRFGVDRPCLVNMYGITEITVHGTGHRITAADLTSDRSVIGRPQPDLRMDVVDADLAPCGVGVVGELLVGGAGVARGYWGRGGLTGERFLPDPFRPGQRVYRTGDLVRRRADGVLEYVGRVDSQVKVRGFRVEPGEVESVLLRAPGVTGAVVVGDGDRLVGHVLGDVDVGAVRGFVADVLPEYMVPSLVRATTFPLTANGKVDRDALSSRTVRPAVAAGFVAARDRVERVIAGVWGEVLGVDRVGVFDNFFELGGHSLAAVLVQSHLDGRLPRPVSVLDLFRYPTVAALAGSVTGATTTEPASRDRGSSRRDALARFANNPRNPR</sequence>
<feature type="domain" description="Carrier" evidence="5">
    <location>
        <begin position="495"/>
        <end position="569"/>
    </location>
</feature>
<dbReference type="Gene3D" id="3.40.50.12780">
    <property type="entry name" value="N-terminal domain of ligase-like"/>
    <property type="match status" value="1"/>
</dbReference>
<gene>
    <name evidence="6" type="ORF">BLA60_04770</name>
</gene>
<dbReference type="SUPFAM" id="SSF47336">
    <property type="entry name" value="ACP-like"/>
    <property type="match status" value="2"/>
</dbReference>
<organism evidence="6 7">
    <name type="scientific">Actinophytocola xinjiangensis</name>
    <dbReference type="NCBI Taxonomy" id="485602"/>
    <lineage>
        <taxon>Bacteria</taxon>
        <taxon>Bacillati</taxon>
        <taxon>Actinomycetota</taxon>
        <taxon>Actinomycetes</taxon>
        <taxon>Pseudonocardiales</taxon>
        <taxon>Pseudonocardiaceae</taxon>
    </lineage>
</organism>
<name>A0A7Z0WTU1_9PSEU</name>
<evidence type="ECO:0000256" key="2">
    <source>
        <dbReference type="ARBA" id="ARBA00022450"/>
    </source>
</evidence>
<dbReference type="Gene3D" id="3.30.300.30">
    <property type="match status" value="2"/>
</dbReference>
<accession>A0A7Z0WTU1</accession>
<dbReference type="InterPro" id="IPR042099">
    <property type="entry name" value="ANL_N_sf"/>
</dbReference>
<dbReference type="Pfam" id="PF00501">
    <property type="entry name" value="AMP-binding"/>
    <property type="match status" value="2"/>
</dbReference>
<dbReference type="Gene3D" id="3.40.50.1820">
    <property type="entry name" value="alpha/beta hydrolase"/>
    <property type="match status" value="1"/>
</dbReference>
<evidence type="ECO:0000256" key="4">
    <source>
        <dbReference type="SAM" id="MobiDB-lite"/>
    </source>
</evidence>
<comment type="cofactor">
    <cofactor evidence="1">
        <name>pantetheine 4'-phosphate</name>
        <dbReference type="ChEBI" id="CHEBI:47942"/>
    </cofactor>
</comment>
<dbReference type="CDD" id="cd19531">
    <property type="entry name" value="LCL_NRPS-like"/>
    <property type="match status" value="1"/>
</dbReference>
<dbReference type="PANTHER" id="PTHR45527:SF1">
    <property type="entry name" value="FATTY ACID SYNTHASE"/>
    <property type="match status" value="1"/>
</dbReference>
<evidence type="ECO:0000259" key="5">
    <source>
        <dbReference type="PROSITE" id="PS50075"/>
    </source>
</evidence>
<feature type="domain" description="Carrier" evidence="5">
    <location>
        <begin position="1519"/>
        <end position="1594"/>
    </location>
</feature>
<dbReference type="NCBIfam" id="TIGR01733">
    <property type="entry name" value="AA-adenyl-dom"/>
    <property type="match status" value="2"/>
</dbReference>
<dbReference type="Gene3D" id="3.30.559.10">
    <property type="entry name" value="Chloramphenicol acetyltransferase-like domain"/>
    <property type="match status" value="1"/>
</dbReference>
<evidence type="ECO:0000256" key="3">
    <source>
        <dbReference type="ARBA" id="ARBA00022553"/>
    </source>
</evidence>
<dbReference type="InterPro" id="IPR001242">
    <property type="entry name" value="Condensation_dom"/>
</dbReference>
<dbReference type="FunFam" id="3.40.50.980:FF:000001">
    <property type="entry name" value="Non-ribosomal peptide synthetase"/>
    <property type="match status" value="1"/>
</dbReference>
<evidence type="ECO:0000256" key="1">
    <source>
        <dbReference type="ARBA" id="ARBA00001957"/>
    </source>
</evidence>